<dbReference type="EMBL" id="CM032191">
    <property type="protein sequence ID" value="KAG7085373.1"/>
    <property type="molecule type" value="Genomic_DNA"/>
</dbReference>
<organism evidence="2 3">
    <name type="scientific">Marasmius oreades</name>
    <name type="common">fairy-ring Marasmius</name>
    <dbReference type="NCBI Taxonomy" id="181124"/>
    <lineage>
        <taxon>Eukaryota</taxon>
        <taxon>Fungi</taxon>
        <taxon>Dikarya</taxon>
        <taxon>Basidiomycota</taxon>
        <taxon>Agaricomycotina</taxon>
        <taxon>Agaricomycetes</taxon>
        <taxon>Agaricomycetidae</taxon>
        <taxon>Agaricales</taxon>
        <taxon>Marasmiineae</taxon>
        <taxon>Marasmiaceae</taxon>
        <taxon>Marasmius</taxon>
    </lineage>
</organism>
<protein>
    <submittedName>
        <fullName evidence="2">Uncharacterized protein</fullName>
    </submittedName>
</protein>
<sequence length="403" mass="44623">MKILSEHPEWGGEGRRITVKSLQQLGSEVTAKHNHINPKSIHGDSQVSSVHLEACWKAGHQTATEHLKKAGLYPPFDDMDAVGGYDILCPFGGGKMVLAEGQLADSEVEEPNEDGEDNNSRSDESLQPSDLEPDLEDHAGYEAEQNGEKKVNAWISIDGSEKTAHKATILCIFGDPFSPFNSKKRLKRVMTTRGFGQYRDGRLSEQCEDQLEEGKMIQSEDPALTVVGCEDQVFVAVVKIMEVVQSGSSLRSLPMRFLHEPNTVLHCHIMALTLVDEEYQPTGNDWHWNGNFVPGGVIRNIPGCAVDLINPDLECSTKVKVLTETFAFQTQELVALGMVICEHISQNLPTIPVIQVTKNFLYRTSSGDACLMCETSENRSRTLQNGRRFCLYCSVCLSDLTVP</sequence>
<dbReference type="GeneID" id="66072012"/>
<accession>A0A9P7RLI4</accession>
<dbReference type="AlphaFoldDB" id="A0A9P7RLI4"/>
<keyword evidence="3" id="KW-1185">Reference proteome</keyword>
<dbReference type="Proteomes" id="UP001049176">
    <property type="component" value="Chromosome 11"/>
</dbReference>
<feature type="compositionally biased region" description="Acidic residues" evidence="1">
    <location>
        <begin position="106"/>
        <end position="117"/>
    </location>
</feature>
<comment type="caution">
    <text evidence="2">The sequence shown here is derived from an EMBL/GenBank/DDBJ whole genome shotgun (WGS) entry which is preliminary data.</text>
</comment>
<dbReference type="RefSeq" id="XP_043001844.1">
    <property type="nucleotide sequence ID" value="XM_043159890.1"/>
</dbReference>
<dbReference type="KEGG" id="more:E1B28_002936"/>
<name>A0A9P7RLI4_9AGAR</name>
<evidence type="ECO:0000313" key="2">
    <source>
        <dbReference type="EMBL" id="KAG7085373.1"/>
    </source>
</evidence>
<evidence type="ECO:0000256" key="1">
    <source>
        <dbReference type="SAM" id="MobiDB-lite"/>
    </source>
</evidence>
<dbReference type="OrthoDB" id="3173036at2759"/>
<feature type="region of interest" description="Disordered" evidence="1">
    <location>
        <begin position="104"/>
        <end position="134"/>
    </location>
</feature>
<evidence type="ECO:0000313" key="3">
    <source>
        <dbReference type="Proteomes" id="UP001049176"/>
    </source>
</evidence>
<proteinExistence type="predicted"/>
<reference evidence="2" key="1">
    <citation type="journal article" date="2021" name="Genome Biol. Evol.">
        <title>The assembled and annotated genome of the fairy-ring fungus Marasmius oreades.</title>
        <authorList>
            <person name="Hiltunen M."/>
            <person name="Ament-Velasquez S.L."/>
            <person name="Johannesson H."/>
        </authorList>
    </citation>
    <scope>NUCLEOTIDE SEQUENCE</scope>
    <source>
        <strain evidence="2">03SP1</strain>
    </source>
</reference>
<gene>
    <name evidence="2" type="ORF">E1B28_002936</name>
</gene>